<name>A0A8X6QLL8_NEPPI</name>
<organism evidence="1 2">
    <name type="scientific">Nephila pilipes</name>
    <name type="common">Giant wood spider</name>
    <name type="synonym">Nephila maculata</name>
    <dbReference type="NCBI Taxonomy" id="299642"/>
    <lineage>
        <taxon>Eukaryota</taxon>
        <taxon>Metazoa</taxon>
        <taxon>Ecdysozoa</taxon>
        <taxon>Arthropoda</taxon>
        <taxon>Chelicerata</taxon>
        <taxon>Arachnida</taxon>
        <taxon>Araneae</taxon>
        <taxon>Araneomorphae</taxon>
        <taxon>Entelegynae</taxon>
        <taxon>Araneoidea</taxon>
        <taxon>Nephilidae</taxon>
        <taxon>Nephila</taxon>
    </lineage>
</organism>
<keyword evidence="2" id="KW-1185">Reference proteome</keyword>
<reference evidence="1" key="1">
    <citation type="submission" date="2020-08" db="EMBL/GenBank/DDBJ databases">
        <title>Multicomponent nature underlies the extraordinary mechanical properties of spider dragline silk.</title>
        <authorList>
            <person name="Kono N."/>
            <person name="Nakamura H."/>
            <person name="Mori M."/>
            <person name="Yoshida Y."/>
            <person name="Ohtoshi R."/>
            <person name="Malay A.D."/>
            <person name="Moran D.A.P."/>
            <person name="Tomita M."/>
            <person name="Numata K."/>
            <person name="Arakawa K."/>
        </authorList>
    </citation>
    <scope>NUCLEOTIDE SEQUENCE</scope>
</reference>
<comment type="caution">
    <text evidence="1">The sequence shown here is derived from an EMBL/GenBank/DDBJ whole genome shotgun (WGS) entry which is preliminary data.</text>
</comment>
<evidence type="ECO:0000313" key="2">
    <source>
        <dbReference type="Proteomes" id="UP000887013"/>
    </source>
</evidence>
<evidence type="ECO:0000313" key="1">
    <source>
        <dbReference type="EMBL" id="GFU25578.1"/>
    </source>
</evidence>
<dbReference type="EMBL" id="BMAW01128463">
    <property type="protein sequence ID" value="GFU25578.1"/>
    <property type="molecule type" value="Genomic_DNA"/>
</dbReference>
<proteinExistence type="predicted"/>
<gene>
    <name evidence="1" type="ORF">NPIL_341701</name>
</gene>
<dbReference type="Proteomes" id="UP000887013">
    <property type="component" value="Unassembled WGS sequence"/>
</dbReference>
<accession>A0A8X6QLL8</accession>
<sequence>MNSSNRLRHQPISAGDDNTSAMGVLEWKNVKTGCKKKDRLLRGNQSGSPGPAKAVFTWQWLRENNISTFLRLMISALLRRNYSEEDEQFD</sequence>
<protein>
    <submittedName>
        <fullName evidence="1">Uncharacterized protein</fullName>
    </submittedName>
</protein>
<dbReference type="AlphaFoldDB" id="A0A8X6QLL8"/>